<dbReference type="RefSeq" id="XP_030837099.1">
    <property type="nucleotide sequence ID" value="XM_030981239.1"/>
</dbReference>
<dbReference type="PROSITE" id="PS50966">
    <property type="entry name" value="ZF_SWIM"/>
    <property type="match status" value="1"/>
</dbReference>
<keyword evidence="1" id="KW-0862">Zinc</keyword>
<evidence type="ECO:0000256" key="1">
    <source>
        <dbReference type="PROSITE-ProRule" id="PRU00325"/>
    </source>
</evidence>
<dbReference type="InParanoid" id="A0A7M7NIG7"/>
<dbReference type="GO" id="GO:0008270">
    <property type="term" value="F:zinc ion binding"/>
    <property type="evidence" value="ECO:0007669"/>
    <property type="project" value="UniProtKB-KW"/>
</dbReference>
<organism evidence="3 4">
    <name type="scientific">Strongylocentrotus purpuratus</name>
    <name type="common">Purple sea urchin</name>
    <dbReference type="NCBI Taxonomy" id="7668"/>
    <lineage>
        <taxon>Eukaryota</taxon>
        <taxon>Metazoa</taxon>
        <taxon>Echinodermata</taxon>
        <taxon>Eleutherozoa</taxon>
        <taxon>Echinozoa</taxon>
        <taxon>Echinoidea</taxon>
        <taxon>Euechinoidea</taxon>
        <taxon>Echinacea</taxon>
        <taxon>Camarodonta</taxon>
        <taxon>Echinidea</taxon>
        <taxon>Strongylocentrotidae</taxon>
        <taxon>Strongylocentrotus</taxon>
    </lineage>
</organism>
<keyword evidence="1" id="KW-0863">Zinc-finger</keyword>
<dbReference type="Proteomes" id="UP000007110">
    <property type="component" value="Unassembled WGS sequence"/>
</dbReference>
<evidence type="ECO:0000259" key="2">
    <source>
        <dbReference type="PROSITE" id="PS50966"/>
    </source>
</evidence>
<dbReference type="PANTHER" id="PTHR35385">
    <property type="entry name" value="PROTEIN B, PUTATIVE-RELATED-RELATED"/>
    <property type="match status" value="1"/>
</dbReference>
<protein>
    <recommendedName>
        <fullName evidence="2">SWIM-type domain-containing protein</fullName>
    </recommendedName>
</protein>
<evidence type="ECO:0000313" key="3">
    <source>
        <dbReference type="EnsemblMetazoa" id="XP_030837099"/>
    </source>
</evidence>
<proteinExistence type="predicted"/>
<dbReference type="GeneID" id="115922342"/>
<feature type="domain" description="SWIM-type" evidence="2">
    <location>
        <begin position="556"/>
        <end position="602"/>
    </location>
</feature>
<name>A0A7M7NIG7_STRPU</name>
<dbReference type="EnsemblMetazoa" id="XM_030981239">
    <property type="protein sequence ID" value="XP_030837099"/>
    <property type="gene ID" value="LOC115922342"/>
</dbReference>
<sequence>MANFKCECETLDPQNTILKDYLPTGYDYRLCLFEAPEDNSENFKASFRIKLSTRDKVEAWFKALQEKSATTWRVRKTYPCNHGIGARNKNIFRLDYGCHHNTRPKPKGEPRKSSKHTSCSATVYLVVKRQADERGRVSRSSDPHIRMGYLTRCTINNSHNHAIRSAEAMRRRDVSQETRGRLLKLYEEGYKPSAALEALKLRLQEEYGSDYAQKSADRSVCPDVQYCFRLYYSLYKQDTPKKIRKTLLKAIETKLRLNDINDNYFKMATTAEGHAVVVICSASMQRVHEFWPTSKELCYLDTFEGLERQNWRVTVLLTPSPIGELPLGILMSSSGSSETLSLGLQLLHKLLPKFSYYERGHSGPSVVITREDAEEQLTLHKVYPTAELLVNPQALIQSAKDWLWNPVNSVSKADRQELLRHLRAVIEARTPDDLNSIYELARQDAENRTHLNFVEFLDNLYERREMWSLALKSSPALLNNRVLGTVKVPMEKILQKVKGYNILRLVDDLLNRLGPYYERKLIDAGNNGSERVTFASYPTDLLGPETTVKKVNEIDYEVLVDTSNGQNLSCFHINMEHGLCSCHEEQGRIPCLHQMAVYKKFGKNSGTFFPTELRSLFTKIATGKETPDDVWYQPLTVSREVQITSDGKQELPLEDIKVQEAMMELSAVLEQQAASRMINDDDSSDDDERGMEETVGYVPREAHQQLQEVFADLEKRLLDDPVAFEGPVRAFAKNYLEAVQQGRLASAVGSFGQSRSVTGSKIKRTGEDVAPDTSHLHVIAETEEVHRRKMAVKRS</sequence>
<accession>A0A7M7NIG7</accession>
<dbReference type="OrthoDB" id="6431356at2759"/>
<dbReference type="AlphaFoldDB" id="A0A7M7NIG7"/>
<keyword evidence="4" id="KW-1185">Reference proteome</keyword>
<reference evidence="3" key="2">
    <citation type="submission" date="2021-01" db="UniProtKB">
        <authorList>
            <consortium name="EnsemblMetazoa"/>
        </authorList>
    </citation>
    <scope>IDENTIFICATION</scope>
</reference>
<reference evidence="4" key="1">
    <citation type="submission" date="2015-02" db="EMBL/GenBank/DDBJ databases">
        <title>Genome sequencing for Strongylocentrotus purpuratus.</title>
        <authorList>
            <person name="Murali S."/>
            <person name="Liu Y."/>
            <person name="Vee V."/>
            <person name="English A."/>
            <person name="Wang M."/>
            <person name="Skinner E."/>
            <person name="Han Y."/>
            <person name="Muzny D.M."/>
            <person name="Worley K.C."/>
            <person name="Gibbs R.A."/>
        </authorList>
    </citation>
    <scope>NUCLEOTIDE SEQUENCE</scope>
</reference>
<evidence type="ECO:0000313" key="4">
    <source>
        <dbReference type="Proteomes" id="UP000007110"/>
    </source>
</evidence>
<dbReference type="PANTHER" id="PTHR35385:SF2">
    <property type="entry name" value="PROTEIN B, PUTATIVE-RELATED"/>
    <property type="match status" value="1"/>
</dbReference>
<dbReference type="InterPro" id="IPR007527">
    <property type="entry name" value="Znf_SWIM"/>
</dbReference>
<keyword evidence="1" id="KW-0479">Metal-binding</keyword>